<evidence type="ECO:0000256" key="1">
    <source>
        <dbReference type="SAM" id="Coils"/>
    </source>
</evidence>
<evidence type="ECO:0000313" key="2">
    <source>
        <dbReference type="EMBL" id="MBB4617693.1"/>
    </source>
</evidence>
<gene>
    <name evidence="2" type="ORF">GGQ96_001821</name>
</gene>
<protein>
    <recommendedName>
        <fullName evidence="4">Phage shock protein B</fullName>
    </recommendedName>
</protein>
<name>A0A7W7AIK5_9SPHN</name>
<evidence type="ECO:0000313" key="3">
    <source>
        <dbReference type="Proteomes" id="UP000574769"/>
    </source>
</evidence>
<evidence type="ECO:0008006" key="4">
    <source>
        <dbReference type="Google" id="ProtNLM"/>
    </source>
</evidence>
<comment type="caution">
    <text evidence="2">The sequence shown here is derived from an EMBL/GenBank/DDBJ whole genome shotgun (WGS) entry which is preliminary data.</text>
</comment>
<organism evidence="2 3">
    <name type="scientific">Sphingomonas abaci</name>
    <dbReference type="NCBI Taxonomy" id="237611"/>
    <lineage>
        <taxon>Bacteria</taxon>
        <taxon>Pseudomonadati</taxon>
        <taxon>Pseudomonadota</taxon>
        <taxon>Alphaproteobacteria</taxon>
        <taxon>Sphingomonadales</taxon>
        <taxon>Sphingomonadaceae</taxon>
        <taxon>Sphingomonas</taxon>
    </lineage>
</organism>
<dbReference type="AlphaFoldDB" id="A0A7W7AIK5"/>
<dbReference type="RefSeq" id="WP_246360352.1">
    <property type="nucleotide sequence ID" value="NZ_JACHNY010000003.1"/>
</dbReference>
<dbReference type="Proteomes" id="UP000574769">
    <property type="component" value="Unassembled WGS sequence"/>
</dbReference>
<proteinExistence type="predicted"/>
<keyword evidence="1" id="KW-0175">Coiled coil</keyword>
<dbReference type="EMBL" id="JACHNY010000003">
    <property type="protein sequence ID" value="MBB4617693.1"/>
    <property type="molecule type" value="Genomic_DNA"/>
</dbReference>
<sequence length="88" mass="10205">MTFFSMVFGIVTVVMIAQILSARYRALGQQAEAHTPNSLPHSVQSIDQMRAQDEIRQLKERVAVLERVITDHNRSIDLDREIDRLRDR</sequence>
<keyword evidence="3" id="KW-1185">Reference proteome</keyword>
<accession>A0A7W7AIK5</accession>
<feature type="coiled-coil region" evidence="1">
    <location>
        <begin position="48"/>
        <end position="75"/>
    </location>
</feature>
<reference evidence="2 3" key="1">
    <citation type="submission" date="2020-08" db="EMBL/GenBank/DDBJ databases">
        <title>Genomic Encyclopedia of Type Strains, Phase IV (KMG-IV): sequencing the most valuable type-strain genomes for metagenomic binning, comparative biology and taxonomic classification.</title>
        <authorList>
            <person name="Goeker M."/>
        </authorList>
    </citation>
    <scope>NUCLEOTIDE SEQUENCE [LARGE SCALE GENOMIC DNA]</scope>
    <source>
        <strain evidence="2 3">DSM 15867</strain>
    </source>
</reference>